<dbReference type="Pfam" id="PF01053">
    <property type="entry name" value="Cys_Met_Meta_PP"/>
    <property type="match status" value="1"/>
</dbReference>
<dbReference type="PaxDb" id="2711-XP_006476291.1"/>
<dbReference type="PANTHER" id="PTHR11808:SF80">
    <property type="entry name" value="CYSTATHIONINE GAMMA-LYASE"/>
    <property type="match status" value="1"/>
</dbReference>
<dbReference type="EMBL" id="KK784881">
    <property type="protein sequence ID" value="KDO76720.1"/>
    <property type="molecule type" value="Genomic_DNA"/>
</dbReference>
<dbReference type="Gene3D" id="3.40.640.10">
    <property type="entry name" value="Type I PLP-dependent aspartate aminotransferase-like (Major domain)"/>
    <property type="match status" value="1"/>
</dbReference>
<evidence type="ECO:0000313" key="7">
    <source>
        <dbReference type="EMBL" id="KDO76720.1"/>
    </source>
</evidence>
<evidence type="ECO:0000256" key="2">
    <source>
        <dbReference type="ARBA" id="ARBA00009077"/>
    </source>
</evidence>
<comment type="cofactor">
    <cofactor evidence="1 5">
        <name>pyridoxal 5'-phosphate</name>
        <dbReference type="ChEBI" id="CHEBI:597326"/>
    </cofactor>
</comment>
<dbReference type="InterPro" id="IPR000277">
    <property type="entry name" value="Cys/Met-Metab_PyrdxlP-dep_enz"/>
</dbReference>
<dbReference type="InterPro" id="IPR015421">
    <property type="entry name" value="PyrdxlP-dep_Trfase_major"/>
</dbReference>
<dbReference type="GO" id="GO:0003824">
    <property type="term" value="F:catalytic activity"/>
    <property type="evidence" value="ECO:0007669"/>
    <property type="project" value="UniProtKB-ARBA"/>
</dbReference>
<evidence type="ECO:0000256" key="4">
    <source>
        <dbReference type="PIRSR" id="PIRSR001434-2"/>
    </source>
</evidence>
<dbReference type="GO" id="GO:0006555">
    <property type="term" value="P:methionine metabolic process"/>
    <property type="evidence" value="ECO:0007669"/>
    <property type="project" value="UniProtKB-ARBA"/>
</dbReference>
<dbReference type="GO" id="GO:0019346">
    <property type="term" value="P:transsulfuration"/>
    <property type="evidence" value="ECO:0007669"/>
    <property type="project" value="InterPro"/>
</dbReference>
<dbReference type="SMR" id="A0A067GDL9"/>
<dbReference type="PIRSF" id="PIRSF001434">
    <property type="entry name" value="CGS"/>
    <property type="match status" value="1"/>
</dbReference>
<dbReference type="Gene3D" id="3.90.1150.10">
    <property type="entry name" value="Aspartate Aminotransferase, domain 1"/>
    <property type="match status" value="1"/>
</dbReference>
<comment type="similarity">
    <text evidence="2 5">Belongs to the trans-sulfuration enzymes family.</text>
</comment>
<evidence type="ECO:0000256" key="6">
    <source>
        <dbReference type="SAM" id="MobiDB-lite"/>
    </source>
</evidence>
<dbReference type="CDD" id="cd00614">
    <property type="entry name" value="CGS_like"/>
    <property type="match status" value="1"/>
</dbReference>
<dbReference type="GO" id="GO:0030170">
    <property type="term" value="F:pyridoxal phosphate binding"/>
    <property type="evidence" value="ECO:0007669"/>
    <property type="project" value="InterPro"/>
</dbReference>
<proteinExistence type="inferred from homology"/>
<keyword evidence="3 4" id="KW-0663">Pyridoxal phosphate</keyword>
<gene>
    <name evidence="7" type="ORF">CISIN_1g013079mg</name>
</gene>
<organism evidence="7 8">
    <name type="scientific">Citrus sinensis</name>
    <name type="common">Sweet orange</name>
    <name type="synonym">Citrus aurantium var. sinensis</name>
    <dbReference type="NCBI Taxonomy" id="2711"/>
    <lineage>
        <taxon>Eukaryota</taxon>
        <taxon>Viridiplantae</taxon>
        <taxon>Streptophyta</taxon>
        <taxon>Embryophyta</taxon>
        <taxon>Tracheophyta</taxon>
        <taxon>Spermatophyta</taxon>
        <taxon>Magnoliopsida</taxon>
        <taxon>eudicotyledons</taxon>
        <taxon>Gunneridae</taxon>
        <taxon>Pentapetalae</taxon>
        <taxon>rosids</taxon>
        <taxon>malvids</taxon>
        <taxon>Sapindales</taxon>
        <taxon>Rutaceae</taxon>
        <taxon>Aurantioideae</taxon>
        <taxon>Citrus</taxon>
    </lineage>
</organism>
<evidence type="ECO:0008006" key="9">
    <source>
        <dbReference type="Google" id="ProtNLM"/>
    </source>
</evidence>
<dbReference type="eggNOG" id="KOG0053">
    <property type="taxonomic scope" value="Eukaryota"/>
</dbReference>
<evidence type="ECO:0000256" key="5">
    <source>
        <dbReference type="RuleBase" id="RU362118"/>
    </source>
</evidence>
<evidence type="ECO:0000256" key="3">
    <source>
        <dbReference type="ARBA" id="ARBA00022898"/>
    </source>
</evidence>
<name>A0A067GDL9_CITSI</name>
<dbReference type="FunFam" id="3.40.640.10:FF:000046">
    <property type="entry name" value="Cystathionine gamma-lyase"/>
    <property type="match status" value="1"/>
</dbReference>
<feature type="modified residue" description="N6-(pyridoxal phosphate)lysine" evidence="4">
    <location>
        <position position="246"/>
    </location>
</feature>
<protein>
    <recommendedName>
        <fullName evidence="9">Methionine gamma-lyase</fullName>
    </recommendedName>
</protein>
<dbReference type="Proteomes" id="UP000027120">
    <property type="component" value="Unassembled WGS sequence"/>
</dbReference>
<dbReference type="AlphaFoldDB" id="A0A067GDL9"/>
<feature type="region of interest" description="Disordered" evidence="6">
    <location>
        <begin position="1"/>
        <end position="22"/>
    </location>
</feature>
<sequence length="447" mass="48621">MAECFVLSSKKRSAGTEETDGDDLYKTKKSMLSTAAAWEDPAAALASARHEFGEHGGVNMSIEASATFTVMEPETMRRMFAGELGPDRDFFIYSRHFNPTVLNLSRQMAALEGTEAAYCTASGMSAISSVLMQLCSSGGHVVAARTLYGGTHALLTHFFPRACNITTTFVDISDHEMVNSAIVQGRTKVLYFESISNPTLAVANIPELSRLAHDKGVTVVVDNTFSPLVLSPARLGADVVVHSISKFISGGADIIAGAVCGPANLVNSMMDLHQGALMLLGPTMNPKVAFELSERIPHLGLRMKEHCHRALIFARRMKKLGLKVLYPGLEDHPHHELLKSMANKEYGFGGLLCLDMETEEKANRLMNYLQNYAQFGFMAVSLGYYETLMSCSGSSTSSELNAEEKALAGISAGLVRMSVGYLGTLDQRWSQFEKALSRMQDSGVFKN</sequence>
<reference evidence="7 8" key="1">
    <citation type="submission" date="2014-04" db="EMBL/GenBank/DDBJ databases">
        <authorList>
            <consortium name="International Citrus Genome Consortium"/>
            <person name="Gmitter F."/>
            <person name="Chen C."/>
            <person name="Farmerie W."/>
            <person name="Harkins T."/>
            <person name="Desany B."/>
            <person name="Mohiuddin M."/>
            <person name="Kodira C."/>
            <person name="Borodovsky M."/>
            <person name="Lomsadze A."/>
            <person name="Burns P."/>
            <person name="Jenkins J."/>
            <person name="Prochnik S."/>
            <person name="Shu S."/>
            <person name="Chapman J."/>
            <person name="Pitluck S."/>
            <person name="Schmutz J."/>
            <person name="Rokhsar D."/>
        </authorList>
    </citation>
    <scope>NUCLEOTIDE SEQUENCE</scope>
</reference>
<evidence type="ECO:0000313" key="8">
    <source>
        <dbReference type="Proteomes" id="UP000027120"/>
    </source>
</evidence>
<dbReference type="InterPro" id="IPR015424">
    <property type="entry name" value="PyrdxlP-dep_Trfase"/>
</dbReference>
<dbReference type="SUPFAM" id="SSF53383">
    <property type="entry name" value="PLP-dependent transferases"/>
    <property type="match status" value="1"/>
</dbReference>
<dbReference type="PANTHER" id="PTHR11808">
    <property type="entry name" value="TRANS-SULFURATION ENZYME FAMILY MEMBER"/>
    <property type="match status" value="1"/>
</dbReference>
<dbReference type="FunFam" id="3.90.1150.10:FF:000087">
    <property type="entry name" value="Putative methionine gamma-lyase"/>
    <property type="match status" value="1"/>
</dbReference>
<keyword evidence="8" id="KW-1185">Reference proteome</keyword>
<evidence type="ECO:0000256" key="1">
    <source>
        <dbReference type="ARBA" id="ARBA00001933"/>
    </source>
</evidence>
<accession>A0A067GDL9</accession>
<dbReference type="InterPro" id="IPR015422">
    <property type="entry name" value="PyrdxlP-dep_Trfase_small"/>
</dbReference>